<dbReference type="EMBL" id="FQNC01000042">
    <property type="protein sequence ID" value="SGY38213.1"/>
    <property type="molecule type" value="Genomic_DNA"/>
</dbReference>
<gene>
    <name evidence="1" type="primary">BQ5605_C003g01979</name>
    <name evidence="1" type="ORF">BQ5605_C003G01979</name>
</gene>
<reference evidence="1 2" key="1">
    <citation type="submission" date="2016-11" db="EMBL/GenBank/DDBJ databases">
        <authorList>
            <person name="Jaros S."/>
            <person name="Januszkiewicz K."/>
            <person name="Wedrychowicz H."/>
        </authorList>
    </citation>
    <scope>NUCLEOTIDE SEQUENCE [LARGE SCALE GENOMIC DNA]</scope>
</reference>
<keyword evidence="2" id="KW-1185">Reference proteome</keyword>
<dbReference type="Proteomes" id="UP000249464">
    <property type="component" value="Unassembled WGS sequence"/>
</dbReference>
<sequence>MSDDALKSSTLAVPPPRPPTQVAAFAASDLLRDTNGYQDWVLTLCSRLPSDVIDYLQSGVPSSSWPPSYVSLWDHYARASICAAVNPWMVLPGLSQYFGDPRSGHKIWVALRMRYGTVSVVDLLPVISRLFSPDPMPDTANEFLQFRDRFENDSRLLDNSKVTTDSLLVSHSLARMPSSLSAWRTTFVNSQGTSRTLPPAAQILDRIYREIKACPVDSPVAATTTSQQRVPHMNHLTAQAVVSL</sequence>
<name>A0A2X0MV16_9BASI</name>
<organism evidence="1 2">
    <name type="scientific">Microbotryum silenes-dioicae</name>
    <dbReference type="NCBI Taxonomy" id="796604"/>
    <lineage>
        <taxon>Eukaryota</taxon>
        <taxon>Fungi</taxon>
        <taxon>Dikarya</taxon>
        <taxon>Basidiomycota</taxon>
        <taxon>Pucciniomycotina</taxon>
        <taxon>Microbotryomycetes</taxon>
        <taxon>Microbotryales</taxon>
        <taxon>Microbotryaceae</taxon>
        <taxon>Microbotryum</taxon>
    </lineage>
</organism>
<accession>A0A2X0MV16</accession>
<proteinExistence type="predicted"/>
<evidence type="ECO:0000313" key="1">
    <source>
        <dbReference type="EMBL" id="SGY38213.1"/>
    </source>
</evidence>
<protein>
    <submittedName>
        <fullName evidence="1">BQ5605_C003g01979 protein</fullName>
    </submittedName>
</protein>
<dbReference type="AlphaFoldDB" id="A0A2X0MV16"/>
<evidence type="ECO:0000313" key="2">
    <source>
        <dbReference type="Proteomes" id="UP000249464"/>
    </source>
</evidence>